<dbReference type="Proteomes" id="UP001367676">
    <property type="component" value="Unassembled WGS sequence"/>
</dbReference>
<feature type="domain" description="Saposin B-type" evidence="8">
    <location>
        <begin position="914"/>
        <end position="994"/>
    </location>
</feature>
<evidence type="ECO:0000256" key="3">
    <source>
        <dbReference type="ARBA" id="ARBA00022729"/>
    </source>
</evidence>
<keyword evidence="3 7" id="KW-0732">Signal</keyword>
<dbReference type="InterPro" id="IPR051428">
    <property type="entry name" value="Sphingo_Act-Surfact_Prot"/>
</dbReference>
<evidence type="ECO:0000256" key="5">
    <source>
        <dbReference type="ARBA" id="ARBA00023157"/>
    </source>
</evidence>
<dbReference type="Gene3D" id="1.10.225.10">
    <property type="entry name" value="Saposin-like"/>
    <property type="match status" value="9"/>
</dbReference>
<dbReference type="InterPro" id="IPR003119">
    <property type="entry name" value="SAP_A"/>
</dbReference>
<dbReference type="InterPro" id="IPR008138">
    <property type="entry name" value="SapB_2"/>
</dbReference>
<comment type="caution">
    <text evidence="10">The sequence shown here is derived from an EMBL/GenBank/DDBJ whole genome shotgun (WGS) entry which is preliminary data.</text>
</comment>
<evidence type="ECO:0000256" key="4">
    <source>
        <dbReference type="ARBA" id="ARBA00022737"/>
    </source>
</evidence>
<dbReference type="PROSITE" id="PS50015">
    <property type="entry name" value="SAP_B"/>
    <property type="match status" value="8"/>
</dbReference>
<protein>
    <recommendedName>
        <fullName evidence="12">Proactivator polypeptide</fullName>
    </recommendedName>
</protein>
<feature type="domain" description="Saposin A-type" evidence="9">
    <location>
        <begin position="199"/>
        <end position="239"/>
    </location>
</feature>
<dbReference type="SMART" id="SM00741">
    <property type="entry name" value="SapB"/>
    <property type="match status" value="8"/>
</dbReference>
<feature type="domain" description="Saposin B-type" evidence="8">
    <location>
        <begin position="337"/>
        <end position="416"/>
    </location>
</feature>
<feature type="chain" id="PRO_5043004530" description="Proactivator polypeptide" evidence="7">
    <location>
        <begin position="19"/>
        <end position="1039"/>
    </location>
</feature>
<sequence length="1039" mass="116700">MILIRAILLFFCASVAYSRSSSDSNEFTSALVGPEFCGQGQVVWCSDFATAADCNAVKHCIQSVWLTHELLSNGESCDTCKVKIKRFRQGTASKTTKVVQELLASLCDLTRITDTLRHQCEEHVGQYVARNFDKLLDLLESDLDPSTICHLLHLCADAKPEITSSASAVLPEDDVVVRFENIVLHFPSKNFLNMESSPQLLGSSKCTWGPSYWCTDLISSSDCNATPHCIEKVWSNQQFDSDDDDICQLCKDTVKTARDEVTKNKTREVLLKVFTASCHLIPLEEVRKDCFKLTREFVTGLIDVLSSTLDPTGVCTIIKLCHNSEIDKALAVLQAQTPDPCVSCTAGMLGIEQFLKDAPQKSVLDILLRVCDQLSSFSDACSSLVTTNFVSIYETITKEMYPFPVCHLNGMCASQYHLHSSSEKDLDIKHKAELMLASNDSKLPCDLCKQFVKHFKKILTVNTTENEFREMLEGICKQSNRFEKDCLQIVEDSYDLFYKYLTEELHSGEFCRELSMCPKGNMVSDEGLYLITSPSSSASLNRVAEVPRQSIAGVECALCKKVIEVVQKEIDNPKYEHNIEKLLEEVCTLLPKKEQAKCDDFIQVYSDVLIKILANETDPGVVCSMMDICPNVLPIKAELCPLCRDIMNIVHNKLEESSVLINIEHLLEHVCGYLPKSKAASCKIFIDDYSELIIGVLAEEADPQLVCPALKLCPSLMSPLQRCTQCQHLMADFVKDLGSDLSEQNVVRHLRSLVPDNDMKLTALQLKVNYHDDIVEMMSAEFDPQESCVFLHFCEGKMISDYTSDAHDTENISGEVHSVEDVTDKATCEVCELMVNLFDSELTSNATEKEIERTMQKFCLQLRNQEMLSNCSHFVAEYVPLLLRHLREDVKPQAVCRVADLCPQLIDTYMNADEASSCELCEAVVGSVKGLTSDPREIRLSIFELIHLCELFYGNTKNQCIKVVSYVFPELESIALGIPSWYYCSKMDMCPYGAHLTFKRICTKPSAWCVDMKTALLCDKLSHCQKKVWKSEKPSLLLT</sequence>
<dbReference type="SUPFAM" id="SSF47862">
    <property type="entry name" value="Saposin"/>
    <property type="match status" value="7"/>
</dbReference>
<evidence type="ECO:0000259" key="9">
    <source>
        <dbReference type="PROSITE" id="PS51110"/>
    </source>
</evidence>
<evidence type="ECO:0000256" key="7">
    <source>
        <dbReference type="SAM" id="SignalP"/>
    </source>
</evidence>
<comment type="subcellular location">
    <subcellularLocation>
        <location evidence="1">Secreted</location>
    </subcellularLocation>
</comment>
<dbReference type="InterPro" id="IPR011001">
    <property type="entry name" value="Saposin-like"/>
</dbReference>
<keyword evidence="6" id="KW-0325">Glycoprotein</keyword>
<feature type="domain" description="Saposin B-type" evidence="8">
    <location>
        <begin position="441"/>
        <end position="521"/>
    </location>
</feature>
<accession>A0AAN9Y2S1</accession>
<evidence type="ECO:0000256" key="6">
    <source>
        <dbReference type="ARBA" id="ARBA00023180"/>
    </source>
</evidence>
<dbReference type="InterPro" id="IPR008373">
    <property type="entry name" value="Saposin"/>
</dbReference>
<dbReference type="FunFam" id="1.10.225.10:FF:000002">
    <property type="entry name" value="prosaposin isoform X2"/>
    <property type="match status" value="1"/>
</dbReference>
<dbReference type="Pfam" id="PF03489">
    <property type="entry name" value="SapB_2"/>
    <property type="match status" value="4"/>
</dbReference>
<dbReference type="Pfam" id="PF05184">
    <property type="entry name" value="SapB_1"/>
    <property type="match status" value="2"/>
</dbReference>
<feature type="domain" description="Saposin B-type" evidence="8">
    <location>
        <begin position="243"/>
        <end position="325"/>
    </location>
</feature>
<dbReference type="SMART" id="SM00162">
    <property type="entry name" value="SAPA"/>
    <property type="match status" value="3"/>
</dbReference>
<dbReference type="PANTHER" id="PTHR11480:SF3">
    <property type="entry name" value="BCDNA.GH08312"/>
    <property type="match status" value="1"/>
</dbReference>
<evidence type="ECO:0000256" key="2">
    <source>
        <dbReference type="ARBA" id="ARBA00022525"/>
    </source>
</evidence>
<gene>
    <name evidence="10" type="ORF">V9T40_004004</name>
</gene>
<evidence type="ECO:0000259" key="8">
    <source>
        <dbReference type="PROSITE" id="PS50015"/>
    </source>
</evidence>
<proteinExistence type="predicted"/>
<keyword evidence="5" id="KW-1015">Disulfide bond</keyword>
<dbReference type="InterPro" id="IPR008139">
    <property type="entry name" value="SaposinB_dom"/>
</dbReference>
<dbReference type="GO" id="GO:0006665">
    <property type="term" value="P:sphingolipid metabolic process"/>
    <property type="evidence" value="ECO:0007669"/>
    <property type="project" value="InterPro"/>
</dbReference>
<keyword evidence="11" id="KW-1185">Reference proteome</keyword>
<dbReference type="EMBL" id="JBBCAQ010000027">
    <property type="protein sequence ID" value="KAK7586128.1"/>
    <property type="molecule type" value="Genomic_DNA"/>
</dbReference>
<keyword evidence="4" id="KW-0677">Repeat</keyword>
<feature type="domain" description="Saposin B-type" evidence="8">
    <location>
        <begin position="824"/>
        <end position="906"/>
    </location>
</feature>
<organism evidence="10 11">
    <name type="scientific">Parthenolecanium corni</name>
    <dbReference type="NCBI Taxonomy" id="536013"/>
    <lineage>
        <taxon>Eukaryota</taxon>
        <taxon>Metazoa</taxon>
        <taxon>Ecdysozoa</taxon>
        <taxon>Arthropoda</taxon>
        <taxon>Hexapoda</taxon>
        <taxon>Insecta</taxon>
        <taxon>Pterygota</taxon>
        <taxon>Neoptera</taxon>
        <taxon>Paraneoptera</taxon>
        <taxon>Hemiptera</taxon>
        <taxon>Sternorrhyncha</taxon>
        <taxon>Coccoidea</taxon>
        <taxon>Coccidae</taxon>
        <taxon>Parthenolecanium</taxon>
    </lineage>
</organism>
<dbReference type="Pfam" id="PF02199">
    <property type="entry name" value="SapA"/>
    <property type="match status" value="3"/>
</dbReference>
<dbReference type="InterPro" id="IPR007856">
    <property type="entry name" value="SapB_1"/>
</dbReference>
<dbReference type="GO" id="GO:0016020">
    <property type="term" value="C:membrane"/>
    <property type="evidence" value="ECO:0007669"/>
    <property type="project" value="GOC"/>
</dbReference>
<evidence type="ECO:0008006" key="12">
    <source>
        <dbReference type="Google" id="ProtNLM"/>
    </source>
</evidence>
<evidence type="ECO:0000313" key="11">
    <source>
        <dbReference type="Proteomes" id="UP001367676"/>
    </source>
</evidence>
<dbReference type="PANTHER" id="PTHR11480">
    <property type="entry name" value="SAPOSIN-RELATED"/>
    <property type="match status" value="1"/>
</dbReference>
<feature type="domain" description="Saposin B-type" evidence="8">
    <location>
        <begin position="73"/>
        <end position="159"/>
    </location>
</feature>
<evidence type="ECO:0000256" key="1">
    <source>
        <dbReference type="ARBA" id="ARBA00004613"/>
    </source>
</evidence>
<dbReference type="AlphaFoldDB" id="A0AAN9Y2S1"/>
<name>A0AAN9Y2S1_9HEMI</name>
<feature type="domain" description="Saposin B-type" evidence="8">
    <location>
        <begin position="552"/>
        <end position="633"/>
    </location>
</feature>
<feature type="domain" description="Saposin A-type" evidence="9">
    <location>
        <begin position="30"/>
        <end position="70"/>
    </location>
</feature>
<dbReference type="GO" id="GO:0005764">
    <property type="term" value="C:lysosome"/>
    <property type="evidence" value="ECO:0007669"/>
    <property type="project" value="InterPro"/>
</dbReference>
<dbReference type="GO" id="GO:0005576">
    <property type="term" value="C:extracellular region"/>
    <property type="evidence" value="ECO:0007669"/>
    <property type="project" value="UniProtKB-SubCell"/>
</dbReference>
<evidence type="ECO:0000313" key="10">
    <source>
        <dbReference type="EMBL" id="KAK7586128.1"/>
    </source>
</evidence>
<dbReference type="PROSITE" id="PS51110">
    <property type="entry name" value="SAP_A"/>
    <property type="match status" value="3"/>
</dbReference>
<feature type="domain" description="Saposin A-type" evidence="9">
    <location>
        <begin position="994"/>
        <end position="1034"/>
    </location>
</feature>
<feature type="domain" description="Saposin B-type" evidence="8">
    <location>
        <begin position="636"/>
        <end position="717"/>
    </location>
</feature>
<reference evidence="10 11" key="1">
    <citation type="submission" date="2024-03" db="EMBL/GenBank/DDBJ databases">
        <title>Adaptation during the transition from Ophiocordyceps entomopathogen to insect associate is accompanied by gene loss and intensified selection.</title>
        <authorList>
            <person name="Ward C.M."/>
            <person name="Onetto C.A."/>
            <person name="Borneman A.R."/>
        </authorList>
    </citation>
    <scope>NUCLEOTIDE SEQUENCE [LARGE SCALE GENOMIC DNA]</scope>
    <source>
        <strain evidence="10">AWRI1</strain>
        <tissue evidence="10">Single Adult Female</tissue>
    </source>
</reference>
<keyword evidence="2" id="KW-0964">Secreted</keyword>
<dbReference type="PRINTS" id="PR01797">
    <property type="entry name" value="SAPOSIN"/>
</dbReference>
<feature type="signal peptide" evidence="7">
    <location>
        <begin position="1"/>
        <end position="18"/>
    </location>
</feature>